<dbReference type="RefSeq" id="WP_011533579.1">
    <property type="nucleotide sequence ID" value="NZ_CP132921.1"/>
</dbReference>
<evidence type="ECO:0000313" key="2">
    <source>
        <dbReference type="EMBL" id="WMW04045.1"/>
    </source>
</evidence>
<sequence length="202" mass="21522">MKTGMLAALLALFAALAGCAAPASQQQAQPYGHFYSATELSSVTLSHGQHVAVLLGRNAAATLDYLQRHRDQDVPGTTKGTPVATLGGSQAYAWLAQSLSQAFTDVTFYEDLDTLLADRPDVIVLLDARSQLASAGIETIQASVVARFFDDQLTYIGRAEGVANKQAKGVDLVRQLDEEQAVQADALKQFDASLKLLMQGPV</sequence>
<reference evidence="2 3" key="1">
    <citation type="submission" date="2023-08" db="EMBL/GenBank/DDBJ databases">
        <title>Complete Genome Sequence of Pseudomonas entomophila TVIN A01.</title>
        <authorList>
            <person name="Shelke T."/>
            <person name="Mahar N.S."/>
            <person name="Gupta I."/>
            <person name="Gupta V."/>
        </authorList>
    </citation>
    <scope>NUCLEOTIDE SEQUENCE [LARGE SCALE GENOMIC DNA]</scope>
    <source>
        <strain evidence="2 3">TVIN-A01</strain>
    </source>
</reference>
<evidence type="ECO:0000256" key="1">
    <source>
        <dbReference type="SAM" id="SignalP"/>
    </source>
</evidence>
<proteinExistence type="predicted"/>
<gene>
    <name evidence="2" type="ORF">RAH46_17100</name>
</gene>
<accession>A0ABY9QJ37</accession>
<protein>
    <recommendedName>
        <fullName evidence="4">ATPase</fullName>
    </recommendedName>
</protein>
<feature type="signal peptide" evidence="1">
    <location>
        <begin position="1"/>
        <end position="20"/>
    </location>
</feature>
<feature type="chain" id="PRO_5046369962" description="ATPase" evidence="1">
    <location>
        <begin position="21"/>
        <end position="202"/>
    </location>
</feature>
<organism evidence="2 3">
    <name type="scientific">Pseudomonas entomophila</name>
    <dbReference type="NCBI Taxonomy" id="312306"/>
    <lineage>
        <taxon>Bacteria</taxon>
        <taxon>Pseudomonadati</taxon>
        <taxon>Pseudomonadota</taxon>
        <taxon>Gammaproteobacteria</taxon>
        <taxon>Pseudomonadales</taxon>
        <taxon>Pseudomonadaceae</taxon>
        <taxon>Pseudomonas</taxon>
    </lineage>
</organism>
<dbReference type="GeneID" id="32805553"/>
<evidence type="ECO:0008006" key="4">
    <source>
        <dbReference type="Google" id="ProtNLM"/>
    </source>
</evidence>
<keyword evidence="3" id="KW-1185">Reference proteome</keyword>
<dbReference type="PROSITE" id="PS51257">
    <property type="entry name" value="PROKAR_LIPOPROTEIN"/>
    <property type="match status" value="1"/>
</dbReference>
<keyword evidence="1" id="KW-0732">Signal</keyword>
<name>A0ABY9QJ37_9PSED</name>
<dbReference type="EMBL" id="CP132921">
    <property type="protein sequence ID" value="WMW04045.1"/>
    <property type="molecule type" value="Genomic_DNA"/>
</dbReference>
<dbReference type="Proteomes" id="UP001183127">
    <property type="component" value="Chromosome"/>
</dbReference>
<evidence type="ECO:0000313" key="3">
    <source>
        <dbReference type="Proteomes" id="UP001183127"/>
    </source>
</evidence>